<dbReference type="PANTHER" id="PTHR24322:SF742">
    <property type="entry name" value="PROTEIN DHS-3"/>
    <property type="match status" value="1"/>
</dbReference>
<dbReference type="Proteomes" id="UP000694888">
    <property type="component" value="Unplaced"/>
</dbReference>
<dbReference type="Pfam" id="PF00106">
    <property type="entry name" value="adh_short"/>
    <property type="match status" value="1"/>
</dbReference>
<evidence type="ECO:0000313" key="3">
    <source>
        <dbReference type="RefSeq" id="XP_005109393.2"/>
    </source>
</evidence>
<comment type="similarity">
    <text evidence="1">Belongs to the short-chain dehydrogenases/reductases (SDR) family.</text>
</comment>
<dbReference type="CDD" id="cd05339">
    <property type="entry name" value="17beta-HSDXI-like_SDR_c"/>
    <property type="match status" value="1"/>
</dbReference>
<dbReference type="PRINTS" id="PR00080">
    <property type="entry name" value="SDRFAMILY"/>
</dbReference>
<keyword evidence="2" id="KW-1185">Reference proteome</keyword>
<dbReference type="RefSeq" id="XP_005109393.2">
    <property type="nucleotide sequence ID" value="XM_005109336.3"/>
</dbReference>
<gene>
    <name evidence="3" type="primary">LOC101848078</name>
</gene>
<dbReference type="SUPFAM" id="SSF51735">
    <property type="entry name" value="NAD(P)-binding Rossmann-fold domains"/>
    <property type="match status" value="1"/>
</dbReference>
<evidence type="ECO:0000313" key="2">
    <source>
        <dbReference type="Proteomes" id="UP000694888"/>
    </source>
</evidence>
<accession>A0ABM0K5S6</accession>
<name>A0ABM0K5S6_APLCA</name>
<dbReference type="GeneID" id="101848078"/>
<protein>
    <submittedName>
        <fullName evidence="3">Epidermal retinol dehydrogenase 2</fullName>
    </submittedName>
</protein>
<reference evidence="3" key="1">
    <citation type="submission" date="2025-08" db="UniProtKB">
        <authorList>
            <consortium name="RefSeq"/>
        </authorList>
    </citation>
    <scope>IDENTIFICATION</scope>
</reference>
<sequence>MLGILLEFLWTLLQVLWQWVWSVIMTLTPTALLAKDVSGQLVLITGAGGGLGSRMALLFAELGCRLVLWDVDAKLNARTLAKVEKYGVKVVAHTVDLCDSKAVAEAAKKVQKEVGNVDILVNNAGVVYGRSVVDSLDSQVERTFQVNIEAHFWTVKAFLPAMIERNSGHVVSIASTAGLFGVPGMADYCSSKFAAVGLSESLEMELHKAGKDGVQTTVICPYLMDTGMFEGCSSRFPLLLSILDPQYVATKTVQAVLCNQNFVILPKILYLMFFLKAILPVKAQILLSDFFGATTIMDTFVRKEKPA</sequence>
<dbReference type="InterPro" id="IPR036291">
    <property type="entry name" value="NAD(P)-bd_dom_sf"/>
</dbReference>
<organism evidence="2 3">
    <name type="scientific">Aplysia californica</name>
    <name type="common">California sea hare</name>
    <dbReference type="NCBI Taxonomy" id="6500"/>
    <lineage>
        <taxon>Eukaryota</taxon>
        <taxon>Metazoa</taxon>
        <taxon>Spiralia</taxon>
        <taxon>Lophotrochozoa</taxon>
        <taxon>Mollusca</taxon>
        <taxon>Gastropoda</taxon>
        <taxon>Heterobranchia</taxon>
        <taxon>Euthyneura</taxon>
        <taxon>Tectipleura</taxon>
        <taxon>Aplysiida</taxon>
        <taxon>Aplysioidea</taxon>
        <taxon>Aplysiidae</taxon>
        <taxon>Aplysia</taxon>
    </lineage>
</organism>
<dbReference type="Gene3D" id="3.40.50.720">
    <property type="entry name" value="NAD(P)-binding Rossmann-like Domain"/>
    <property type="match status" value="1"/>
</dbReference>
<dbReference type="InterPro" id="IPR002347">
    <property type="entry name" value="SDR_fam"/>
</dbReference>
<proteinExistence type="inferred from homology"/>
<dbReference type="PANTHER" id="PTHR24322">
    <property type="entry name" value="PKSB"/>
    <property type="match status" value="1"/>
</dbReference>
<dbReference type="PRINTS" id="PR00081">
    <property type="entry name" value="GDHRDH"/>
</dbReference>
<evidence type="ECO:0000256" key="1">
    <source>
        <dbReference type="RuleBase" id="RU000363"/>
    </source>
</evidence>